<sequence length="69" mass="6977">MERFEYHVVGMTCEHCERRVVGELGAVAGVVSVTADAATGLVVVSAPSRPDTAAVAGAVDEAGYELAGA</sequence>
<evidence type="ECO:0000313" key="3">
    <source>
        <dbReference type="Proteomes" id="UP001501742"/>
    </source>
</evidence>
<accession>A0ABP4K4B1</accession>
<dbReference type="InterPro" id="IPR006121">
    <property type="entry name" value="HMA_dom"/>
</dbReference>
<name>A0ABP4K4B1_9MICO</name>
<feature type="domain" description="HMA" evidence="1">
    <location>
        <begin position="2"/>
        <end position="67"/>
    </location>
</feature>
<reference evidence="3" key="1">
    <citation type="journal article" date="2019" name="Int. J. Syst. Evol. Microbiol.">
        <title>The Global Catalogue of Microorganisms (GCM) 10K type strain sequencing project: providing services to taxonomists for standard genome sequencing and annotation.</title>
        <authorList>
            <consortium name="The Broad Institute Genomics Platform"/>
            <consortium name="The Broad Institute Genome Sequencing Center for Infectious Disease"/>
            <person name="Wu L."/>
            <person name="Ma J."/>
        </authorList>
    </citation>
    <scope>NUCLEOTIDE SEQUENCE [LARGE SCALE GENOMIC DNA]</scope>
    <source>
        <strain evidence="3">JCM 12140</strain>
    </source>
</reference>
<comment type="caution">
    <text evidence="2">The sequence shown here is derived from an EMBL/GenBank/DDBJ whole genome shotgun (WGS) entry which is preliminary data.</text>
</comment>
<dbReference type="RefSeq" id="WP_204606898.1">
    <property type="nucleotide sequence ID" value="NZ_BAAAJX010000008.1"/>
</dbReference>
<keyword evidence="3" id="KW-1185">Reference proteome</keyword>
<dbReference type="PROSITE" id="PS50846">
    <property type="entry name" value="HMA_2"/>
    <property type="match status" value="1"/>
</dbReference>
<dbReference type="InterPro" id="IPR036163">
    <property type="entry name" value="HMA_dom_sf"/>
</dbReference>
<dbReference type="EMBL" id="BAAAJX010000008">
    <property type="protein sequence ID" value="GAA1493609.1"/>
    <property type="molecule type" value="Genomic_DNA"/>
</dbReference>
<protein>
    <submittedName>
        <fullName evidence="2">Heavy-metal-associated domain-containing protein</fullName>
    </submittedName>
</protein>
<evidence type="ECO:0000313" key="2">
    <source>
        <dbReference type="EMBL" id="GAA1493609.1"/>
    </source>
</evidence>
<dbReference type="Pfam" id="PF00403">
    <property type="entry name" value="HMA"/>
    <property type="match status" value="1"/>
</dbReference>
<dbReference type="CDD" id="cd00371">
    <property type="entry name" value="HMA"/>
    <property type="match status" value="1"/>
</dbReference>
<proteinExistence type="predicted"/>
<dbReference type="Gene3D" id="3.30.70.100">
    <property type="match status" value="1"/>
</dbReference>
<dbReference type="Proteomes" id="UP001501742">
    <property type="component" value="Unassembled WGS sequence"/>
</dbReference>
<dbReference type="SUPFAM" id="SSF55008">
    <property type="entry name" value="HMA, heavy metal-associated domain"/>
    <property type="match status" value="1"/>
</dbReference>
<organism evidence="2 3">
    <name type="scientific">Curtobacterium herbarum</name>
    <dbReference type="NCBI Taxonomy" id="150122"/>
    <lineage>
        <taxon>Bacteria</taxon>
        <taxon>Bacillati</taxon>
        <taxon>Actinomycetota</taxon>
        <taxon>Actinomycetes</taxon>
        <taxon>Micrococcales</taxon>
        <taxon>Microbacteriaceae</taxon>
        <taxon>Curtobacterium</taxon>
    </lineage>
</organism>
<gene>
    <name evidence="2" type="ORF">GCM10009627_19550</name>
</gene>
<evidence type="ECO:0000259" key="1">
    <source>
        <dbReference type="PROSITE" id="PS50846"/>
    </source>
</evidence>